<proteinExistence type="predicted"/>
<reference evidence="2 3" key="1">
    <citation type="journal article" date="2016" name="Front. Microbiol.">
        <title>Fuerstia marisgermanicae gen. nov., sp. nov., an Unusual Member of the Phylum Planctomycetes from the German Wadden Sea.</title>
        <authorList>
            <person name="Kohn T."/>
            <person name="Heuer A."/>
            <person name="Jogler M."/>
            <person name="Vollmers J."/>
            <person name="Boedeker C."/>
            <person name="Bunk B."/>
            <person name="Rast P."/>
            <person name="Borchert D."/>
            <person name="Glockner I."/>
            <person name="Freese H.M."/>
            <person name="Klenk H.P."/>
            <person name="Overmann J."/>
            <person name="Kaster A.K."/>
            <person name="Rohde M."/>
            <person name="Wiegand S."/>
            <person name="Jogler C."/>
        </authorList>
    </citation>
    <scope>NUCLEOTIDE SEQUENCE [LARGE SCALE GENOMIC DNA]</scope>
    <source>
        <strain evidence="2 3">NH11</strain>
    </source>
</reference>
<evidence type="ECO:0000256" key="1">
    <source>
        <dbReference type="SAM" id="MobiDB-lite"/>
    </source>
</evidence>
<dbReference type="EMBL" id="CP017641">
    <property type="protein sequence ID" value="APZ96741.1"/>
    <property type="molecule type" value="Genomic_DNA"/>
</dbReference>
<gene>
    <name evidence="2" type="ORF">Fuma_06414</name>
</gene>
<dbReference type="KEGG" id="fmr:Fuma_06414"/>
<accession>A0A1P8WRQ7</accession>
<evidence type="ECO:0000313" key="3">
    <source>
        <dbReference type="Proteomes" id="UP000187735"/>
    </source>
</evidence>
<dbReference type="STRING" id="1891926.Fuma_06414"/>
<sequence length="56" mass="6394">MAPLAENRVTPMPREFAQATITDQLTRRTAAAAENRRETSEYRYSSGKRFNMADSQ</sequence>
<name>A0A1P8WRQ7_9PLAN</name>
<keyword evidence="3" id="KW-1185">Reference proteome</keyword>
<evidence type="ECO:0000313" key="2">
    <source>
        <dbReference type="EMBL" id="APZ96741.1"/>
    </source>
</evidence>
<organism evidence="2 3">
    <name type="scientific">Fuerstiella marisgermanici</name>
    <dbReference type="NCBI Taxonomy" id="1891926"/>
    <lineage>
        <taxon>Bacteria</taxon>
        <taxon>Pseudomonadati</taxon>
        <taxon>Planctomycetota</taxon>
        <taxon>Planctomycetia</taxon>
        <taxon>Planctomycetales</taxon>
        <taxon>Planctomycetaceae</taxon>
        <taxon>Fuerstiella</taxon>
    </lineage>
</organism>
<protein>
    <submittedName>
        <fullName evidence="2">Uncharacterized protein</fullName>
    </submittedName>
</protein>
<feature type="region of interest" description="Disordered" evidence="1">
    <location>
        <begin position="26"/>
        <end position="56"/>
    </location>
</feature>
<dbReference type="AlphaFoldDB" id="A0A1P8WRQ7"/>
<dbReference type="Proteomes" id="UP000187735">
    <property type="component" value="Chromosome"/>
</dbReference>